<dbReference type="InterPro" id="IPR036770">
    <property type="entry name" value="Ankyrin_rpt-contain_sf"/>
</dbReference>
<gene>
    <name evidence="4" type="ORF">ALTATR162_LOCUS6539</name>
</gene>
<dbReference type="InterPro" id="IPR002110">
    <property type="entry name" value="Ankyrin_rpt"/>
</dbReference>
<dbReference type="PANTHER" id="PTHR24198">
    <property type="entry name" value="ANKYRIN REPEAT AND PROTEIN KINASE DOMAIN-CONTAINING PROTEIN"/>
    <property type="match status" value="1"/>
</dbReference>
<dbReference type="SUPFAM" id="SSF48403">
    <property type="entry name" value="Ankyrin repeat"/>
    <property type="match status" value="1"/>
</dbReference>
<protein>
    <recommendedName>
        <fullName evidence="6">Ankyrin</fullName>
    </recommendedName>
</protein>
<keyword evidence="2 3" id="KW-0040">ANK repeat</keyword>
<dbReference type="PROSITE" id="PS50297">
    <property type="entry name" value="ANK_REP_REGION"/>
    <property type="match status" value="1"/>
</dbReference>
<dbReference type="RefSeq" id="XP_043170096.1">
    <property type="nucleotide sequence ID" value="XM_043314161.1"/>
</dbReference>
<dbReference type="EMBL" id="CAJRGZ010000019">
    <property type="protein sequence ID" value="CAG5163774.1"/>
    <property type="molecule type" value="Genomic_DNA"/>
</dbReference>
<dbReference type="OrthoDB" id="539213at2759"/>
<evidence type="ECO:0008006" key="6">
    <source>
        <dbReference type="Google" id="ProtNLM"/>
    </source>
</evidence>
<dbReference type="PANTHER" id="PTHR24198:SF165">
    <property type="entry name" value="ANKYRIN REPEAT-CONTAINING PROTEIN-RELATED"/>
    <property type="match status" value="1"/>
</dbReference>
<dbReference type="Pfam" id="PF12796">
    <property type="entry name" value="Ank_2"/>
    <property type="match status" value="1"/>
</dbReference>
<dbReference type="SMART" id="SM00248">
    <property type="entry name" value="ANK"/>
    <property type="match status" value="7"/>
</dbReference>
<dbReference type="PROSITE" id="PS50088">
    <property type="entry name" value="ANK_REPEAT"/>
    <property type="match status" value="1"/>
</dbReference>
<accession>A0A8J2N0V3</accession>
<reference evidence="4" key="1">
    <citation type="submission" date="2021-05" db="EMBL/GenBank/DDBJ databases">
        <authorList>
            <person name="Stam R."/>
        </authorList>
    </citation>
    <scope>NUCLEOTIDE SEQUENCE</scope>
    <source>
        <strain evidence="4">CS162</strain>
    </source>
</reference>
<name>A0A8J2N0V3_9PLEO</name>
<proteinExistence type="predicted"/>
<evidence type="ECO:0000256" key="1">
    <source>
        <dbReference type="ARBA" id="ARBA00022737"/>
    </source>
</evidence>
<evidence type="ECO:0000256" key="2">
    <source>
        <dbReference type="ARBA" id="ARBA00023043"/>
    </source>
</evidence>
<dbReference type="Proteomes" id="UP000676310">
    <property type="component" value="Unassembled WGS sequence"/>
</dbReference>
<keyword evidence="5" id="KW-1185">Reference proteome</keyword>
<organism evidence="4 5">
    <name type="scientific">Alternaria atra</name>
    <dbReference type="NCBI Taxonomy" id="119953"/>
    <lineage>
        <taxon>Eukaryota</taxon>
        <taxon>Fungi</taxon>
        <taxon>Dikarya</taxon>
        <taxon>Ascomycota</taxon>
        <taxon>Pezizomycotina</taxon>
        <taxon>Dothideomycetes</taxon>
        <taxon>Pleosporomycetidae</taxon>
        <taxon>Pleosporales</taxon>
        <taxon>Pleosporineae</taxon>
        <taxon>Pleosporaceae</taxon>
        <taxon>Alternaria</taxon>
        <taxon>Alternaria sect. Ulocladioides</taxon>
    </lineage>
</organism>
<dbReference type="Gene3D" id="1.25.40.20">
    <property type="entry name" value="Ankyrin repeat-containing domain"/>
    <property type="match status" value="1"/>
</dbReference>
<dbReference type="AlphaFoldDB" id="A0A8J2N0V3"/>
<evidence type="ECO:0000256" key="3">
    <source>
        <dbReference type="PROSITE-ProRule" id="PRU00023"/>
    </source>
</evidence>
<dbReference type="GeneID" id="67018439"/>
<evidence type="ECO:0000313" key="4">
    <source>
        <dbReference type="EMBL" id="CAG5163774.1"/>
    </source>
</evidence>
<evidence type="ECO:0000313" key="5">
    <source>
        <dbReference type="Proteomes" id="UP000676310"/>
    </source>
</evidence>
<comment type="caution">
    <text evidence="4">The sequence shown here is derived from an EMBL/GenBank/DDBJ whole genome shotgun (WGS) entry which is preliminary data.</text>
</comment>
<keyword evidence="1" id="KW-0677">Repeat</keyword>
<sequence length="646" mass="71859">MKTGGILRNRVPIASLVQLANNTKSGMIAWLEAGLLELYSVDRSDLTDDLLQLVLHDYQYHLPMGDPKLKTILLSALRVFITEEHKGAVKTILKALSRFGCRLDSEVARVGNTGTLGYTDNSILHALGNADWHLAASLMVKRSSIPSLEGLSHGRSFENNYVELMDAIKKKNLTLAYLLLEQCEFKKLNAEKVVELAISLGQHDMAITIIKGMEDSENSGIYGLAFLLEHGQTTTVSALLTGQPIWESAFKAASQHSDYGPLETMIFQRSFTPFFGFQKNYPSVLEQQQLCFRAIAFHAIATDNFKLCKWLFQLGMDADELCLRRYKGEYEFDVVKFPVSYSTFRGSGGGGPVGGDYRPRLPSLLAIAAEKNNREWVRFLLAEGVSPIDSMALFRAVNLKATIATIHLLLRPVRTEKRSAERTYGIAALRQAIRFRDFNIINVLCRIVDIDAIEPSTDEIRNSKVPVSPLGEAIILKDLEAVGVLLQRELQYTRNVGILRTPLQRAAEMGCFDIVQYLTKQDAIVDTIPVRSGGTALQLASMNGFCGIAAFLLERGADPNYPPAKGHGRTAFEAAAEWGHIDTMSLLMQCNVDLGLEVGEPPESQYERARRFAEKNGFPASKRFVEHLYKQTIDQSWGDVLALDFV</sequence>
<feature type="repeat" description="ANK" evidence="3">
    <location>
        <begin position="532"/>
        <end position="564"/>
    </location>
</feature>